<dbReference type="SUPFAM" id="SSF52402">
    <property type="entry name" value="Adenine nucleotide alpha hydrolases-like"/>
    <property type="match status" value="1"/>
</dbReference>
<organism evidence="2 3">
    <name type="scientific">Leisingera methylohalidivorans DSM 14336</name>
    <dbReference type="NCBI Taxonomy" id="999552"/>
    <lineage>
        <taxon>Bacteria</taxon>
        <taxon>Pseudomonadati</taxon>
        <taxon>Pseudomonadota</taxon>
        <taxon>Alphaproteobacteria</taxon>
        <taxon>Rhodobacterales</taxon>
        <taxon>Roseobacteraceae</taxon>
        <taxon>Leisingera</taxon>
    </lineage>
</organism>
<gene>
    <name evidence="2" type="ORF">METH_17580</name>
</gene>
<dbReference type="STRING" id="999552.METH_17580"/>
<feature type="domain" description="UspA" evidence="1">
    <location>
        <begin position="8"/>
        <end position="63"/>
    </location>
</feature>
<reference evidence="2 3" key="1">
    <citation type="submission" date="2013-09" db="EMBL/GenBank/DDBJ databases">
        <authorList>
            <consortium name="DOE Joint Genome Institute"/>
            <person name="Klenk H.-P."/>
            <person name="Huntemann M."/>
            <person name="Han J."/>
            <person name="Chen A."/>
            <person name="Kyrpides N."/>
            <person name="Mavromatis K."/>
            <person name="Markowitz V."/>
            <person name="Palaniappan K."/>
            <person name="Ivanova N."/>
            <person name="Schaumberg A."/>
            <person name="Pati A."/>
            <person name="Liolios K."/>
            <person name="Nordberg H.P."/>
            <person name="Cantor M.N."/>
            <person name="Hua S.X."/>
            <person name="Woyke T."/>
        </authorList>
    </citation>
    <scope>NUCLEOTIDE SEQUENCE [LARGE SCALE GENOMIC DNA]</scope>
    <source>
        <strain evidence="2 3">DSM 14336</strain>
    </source>
</reference>
<dbReference type="KEGG" id="lmd:METH_17580"/>
<dbReference type="HOGENOM" id="CLU_2356268_0_0_5"/>
<evidence type="ECO:0000313" key="2">
    <source>
        <dbReference type="EMBL" id="AHD02209.1"/>
    </source>
</evidence>
<dbReference type="Proteomes" id="UP000018780">
    <property type="component" value="Chromosome"/>
</dbReference>
<sequence length="96" mass="10422">MAEDAENRLRGEPAEELIRATQSPDTDLIMLGPNLSSLILRGFTGSVTQRLPRSAACNVLICRPAEGLRSTRAGNRTGSLAILRPAILTTLSRRHQ</sequence>
<evidence type="ECO:0000313" key="3">
    <source>
        <dbReference type="Proteomes" id="UP000018780"/>
    </source>
</evidence>
<dbReference type="InterPro" id="IPR006016">
    <property type="entry name" value="UspA"/>
</dbReference>
<dbReference type="AlphaFoldDB" id="V9VWV7"/>
<dbReference type="Pfam" id="PF00582">
    <property type="entry name" value="Usp"/>
    <property type="match status" value="1"/>
</dbReference>
<protein>
    <submittedName>
        <fullName evidence="2">Universal stress protein</fullName>
    </submittedName>
</protein>
<proteinExistence type="predicted"/>
<evidence type="ECO:0000259" key="1">
    <source>
        <dbReference type="Pfam" id="PF00582"/>
    </source>
</evidence>
<name>V9VWV7_9RHOB</name>
<accession>V9VWV7</accession>
<dbReference type="EMBL" id="CP006773">
    <property type="protein sequence ID" value="AHD02209.1"/>
    <property type="molecule type" value="Genomic_DNA"/>
</dbReference>
<dbReference type="Gene3D" id="3.40.50.620">
    <property type="entry name" value="HUPs"/>
    <property type="match status" value="1"/>
</dbReference>
<keyword evidence="3" id="KW-1185">Reference proteome</keyword>
<dbReference type="InterPro" id="IPR014729">
    <property type="entry name" value="Rossmann-like_a/b/a_fold"/>
</dbReference>